<proteinExistence type="predicted"/>
<dbReference type="RefSeq" id="WP_115326967.1">
    <property type="nucleotide sequence ID" value="NZ_JACKST010000108.1"/>
</dbReference>
<sequence>MARSSSTRSRRAGSGPAVELPRGRVVDVRSRDGVRLHAEVFGPEDGYPIVLAHGITCAIPVWAHQIADLSRDHRVIAYDHRGHGRSGVPPRRGGYSLDYLASDLDAVLEATLATGERAVIAGHSMGGIAISSWSERLPHRVAERADGVALINTTTGDLLRNVNLLPVPARFADARVRAAGGVIRTFGGTSMVRVADLPSRRFVSMIAVGRDADPSIADFVFELFHRTPPAGRGGWARVLVDHLGPRHIGLDNLTVPALVIGSTHDRLLPVSSARHIASAAPDLARFVELAGGHCAILERPEEVNQQLRWLVDSVSRSTRASAATGDQARASEATGDQARASAATGDQARASSR</sequence>
<dbReference type="InterPro" id="IPR029058">
    <property type="entry name" value="AB_hydrolase_fold"/>
</dbReference>
<protein>
    <submittedName>
        <fullName evidence="3">Alpha/beta hydrolase fold protein</fullName>
        <ecNumber evidence="3">1.11.1.10</ecNumber>
    </submittedName>
</protein>
<evidence type="ECO:0000313" key="3">
    <source>
        <dbReference type="EMBL" id="STZ42463.1"/>
    </source>
</evidence>
<keyword evidence="3" id="KW-0560">Oxidoreductase</keyword>
<accession>A0A378SIC9</accession>
<dbReference type="SUPFAM" id="SSF53474">
    <property type="entry name" value="alpha/beta-Hydrolases"/>
    <property type="match status" value="1"/>
</dbReference>
<reference evidence="3 4" key="1">
    <citation type="submission" date="2018-06" db="EMBL/GenBank/DDBJ databases">
        <authorList>
            <consortium name="Pathogen Informatics"/>
            <person name="Doyle S."/>
        </authorList>
    </citation>
    <scope>NUCLEOTIDE SEQUENCE [LARGE SCALE GENOMIC DNA]</scope>
    <source>
        <strain evidence="3 4">NCTC10742</strain>
    </source>
</reference>
<evidence type="ECO:0000256" key="1">
    <source>
        <dbReference type="SAM" id="MobiDB-lite"/>
    </source>
</evidence>
<keyword evidence="3" id="KW-0378">Hydrolase</keyword>
<dbReference type="Pfam" id="PF00561">
    <property type="entry name" value="Abhydrolase_1"/>
    <property type="match status" value="1"/>
</dbReference>
<name>A0A378SIC9_9MYCO</name>
<gene>
    <name evidence="3" type="primary">cpo_2</name>
    <name evidence="3" type="ORF">NCTC10742_01675</name>
</gene>
<dbReference type="Gene3D" id="3.40.50.1820">
    <property type="entry name" value="alpha/beta hydrolase"/>
    <property type="match status" value="1"/>
</dbReference>
<dbReference type="PANTHER" id="PTHR43433">
    <property type="entry name" value="HYDROLASE, ALPHA/BETA FOLD FAMILY PROTEIN"/>
    <property type="match status" value="1"/>
</dbReference>
<dbReference type="GO" id="GO:0016691">
    <property type="term" value="F:chloride peroxidase activity"/>
    <property type="evidence" value="ECO:0007669"/>
    <property type="project" value="UniProtKB-EC"/>
</dbReference>
<dbReference type="InterPro" id="IPR000073">
    <property type="entry name" value="AB_hydrolase_1"/>
</dbReference>
<dbReference type="GO" id="GO:0016787">
    <property type="term" value="F:hydrolase activity"/>
    <property type="evidence" value="ECO:0007669"/>
    <property type="project" value="UniProtKB-KW"/>
</dbReference>
<feature type="region of interest" description="Disordered" evidence="1">
    <location>
        <begin position="319"/>
        <end position="353"/>
    </location>
</feature>
<keyword evidence="3" id="KW-0575">Peroxidase</keyword>
<dbReference type="AlphaFoldDB" id="A0A378SIC9"/>
<feature type="domain" description="AB hydrolase-1" evidence="2">
    <location>
        <begin position="47"/>
        <end position="300"/>
    </location>
</feature>
<dbReference type="PANTHER" id="PTHR43433:SF1">
    <property type="entry name" value="BLL5160 PROTEIN"/>
    <property type="match status" value="1"/>
</dbReference>
<dbReference type="InterPro" id="IPR050471">
    <property type="entry name" value="AB_hydrolase"/>
</dbReference>
<evidence type="ECO:0000259" key="2">
    <source>
        <dbReference type="Pfam" id="PF00561"/>
    </source>
</evidence>
<dbReference type="Proteomes" id="UP000254291">
    <property type="component" value="Unassembled WGS sequence"/>
</dbReference>
<dbReference type="EMBL" id="UGQM01000001">
    <property type="protein sequence ID" value="STZ42463.1"/>
    <property type="molecule type" value="Genomic_DNA"/>
</dbReference>
<dbReference type="EC" id="1.11.1.10" evidence="3"/>
<organism evidence="3 4">
    <name type="scientific">Mycolicibacterium gilvum</name>
    <dbReference type="NCBI Taxonomy" id="1804"/>
    <lineage>
        <taxon>Bacteria</taxon>
        <taxon>Bacillati</taxon>
        <taxon>Actinomycetota</taxon>
        <taxon>Actinomycetes</taxon>
        <taxon>Mycobacteriales</taxon>
        <taxon>Mycobacteriaceae</taxon>
        <taxon>Mycolicibacterium</taxon>
    </lineage>
</organism>
<evidence type="ECO:0000313" key="4">
    <source>
        <dbReference type="Proteomes" id="UP000254291"/>
    </source>
</evidence>